<evidence type="ECO:0000313" key="3">
    <source>
        <dbReference type="EMBL" id="OHU47363.1"/>
    </source>
</evidence>
<protein>
    <submittedName>
        <fullName evidence="3">Uncharacterized protein</fullName>
    </submittedName>
</protein>
<feature type="transmembrane region" description="Helical" evidence="2">
    <location>
        <begin position="98"/>
        <end position="117"/>
    </location>
</feature>
<comment type="caution">
    <text evidence="3">The sequence shown here is derived from an EMBL/GenBank/DDBJ whole genome shotgun (WGS) entry which is preliminary data.</text>
</comment>
<evidence type="ECO:0000256" key="1">
    <source>
        <dbReference type="SAM" id="MobiDB-lite"/>
    </source>
</evidence>
<accession>A0A1S1LCH8</accession>
<dbReference type="AlphaFoldDB" id="A0A1S1LCH8"/>
<dbReference type="RefSeq" id="WP_070947982.1">
    <property type="nucleotide sequence ID" value="NZ_MLIQ01000042.1"/>
</dbReference>
<keyword evidence="2" id="KW-1133">Transmembrane helix</keyword>
<dbReference type="Proteomes" id="UP000180043">
    <property type="component" value="Unassembled WGS sequence"/>
</dbReference>
<feature type="region of interest" description="Disordered" evidence="1">
    <location>
        <begin position="51"/>
        <end position="90"/>
    </location>
</feature>
<organism evidence="3 4">
    <name type="scientific">Mycobacteroides chelonae</name>
    <name type="common">Mycobacterium chelonae</name>
    <dbReference type="NCBI Taxonomy" id="1774"/>
    <lineage>
        <taxon>Bacteria</taxon>
        <taxon>Bacillati</taxon>
        <taxon>Actinomycetota</taxon>
        <taxon>Actinomycetes</taxon>
        <taxon>Mycobacteriales</taxon>
        <taxon>Mycobacteriaceae</taxon>
        <taxon>Mycobacteroides</taxon>
    </lineage>
</organism>
<keyword evidence="2" id="KW-0472">Membrane</keyword>
<evidence type="ECO:0000256" key="2">
    <source>
        <dbReference type="SAM" id="Phobius"/>
    </source>
</evidence>
<evidence type="ECO:0000313" key="4">
    <source>
        <dbReference type="Proteomes" id="UP000180043"/>
    </source>
</evidence>
<sequence length="181" mass="19307">MSSRKTRIGQIDSAAVQLADDRDICMFCEKAEIEHRDERRNPIPCSVASVATNTVEDPAAQQRQERAAETKTSQLGSDETPRPSKALSKKGSHMIKKLAAATLLTLIASVAAIGYSADTAHVVAAVDIGAGQYVCIYSPDSTSAAGSCDRRTAQFRDLNHAPQHVQDAAKAIQHAAHLGAR</sequence>
<dbReference type="EMBL" id="MLIQ01000042">
    <property type="protein sequence ID" value="OHU47363.1"/>
    <property type="molecule type" value="Genomic_DNA"/>
</dbReference>
<proteinExistence type="predicted"/>
<name>A0A1S1LCH8_MYCCH</name>
<gene>
    <name evidence="3" type="ORF">BKG82_27325</name>
</gene>
<keyword evidence="2" id="KW-0812">Transmembrane</keyword>
<reference evidence="3 4" key="1">
    <citation type="submission" date="2016-10" db="EMBL/GenBank/DDBJ databases">
        <title>Evaluation of Human, Veterinary and Environmental Mycobacterium chelonae Isolates by Core Genome Phylogenomic Analysis, Targeted Gene Comparison, and Anti-microbial Susceptibility Patterns: A Tale of Mistaken Identities.</title>
        <authorList>
            <person name="Fogelson S.B."/>
            <person name="Camus A.C."/>
            <person name="Lorenz W."/>
            <person name="Vasireddy R."/>
            <person name="Vasireddy S."/>
            <person name="Smith T."/>
            <person name="Brown-Elliott B.A."/>
            <person name="Wallace R.J.Jr."/>
            <person name="Hasan N.A."/>
            <person name="Reischl U."/>
            <person name="Sanchez S."/>
        </authorList>
    </citation>
    <scope>NUCLEOTIDE SEQUENCE [LARGE SCALE GENOMIC DNA]</scope>
    <source>
        <strain evidence="3 4">15515</strain>
    </source>
</reference>